<keyword evidence="1" id="KW-1133">Transmembrane helix</keyword>
<keyword evidence="1" id="KW-0812">Transmembrane</keyword>
<sequence>MQGPKVCGVCIQHFHKCQTFHCPLNVLMGLAVDIVNACVVSLYLTRNRDGYNRGDSLRVGGLEENDAVAYSRGSKEANSVYEMLLPLPFSLK</sequence>
<name>A0ABQ9H4U1_9NEOP</name>
<proteinExistence type="predicted"/>
<comment type="caution">
    <text evidence="2">The sequence shown here is derived from an EMBL/GenBank/DDBJ whole genome shotgun (WGS) entry which is preliminary data.</text>
</comment>
<organism evidence="2 3">
    <name type="scientific">Dryococelus australis</name>
    <dbReference type="NCBI Taxonomy" id="614101"/>
    <lineage>
        <taxon>Eukaryota</taxon>
        <taxon>Metazoa</taxon>
        <taxon>Ecdysozoa</taxon>
        <taxon>Arthropoda</taxon>
        <taxon>Hexapoda</taxon>
        <taxon>Insecta</taxon>
        <taxon>Pterygota</taxon>
        <taxon>Neoptera</taxon>
        <taxon>Polyneoptera</taxon>
        <taxon>Phasmatodea</taxon>
        <taxon>Verophasmatodea</taxon>
        <taxon>Anareolatae</taxon>
        <taxon>Phasmatidae</taxon>
        <taxon>Eurycanthinae</taxon>
        <taxon>Dryococelus</taxon>
    </lineage>
</organism>
<dbReference type="Proteomes" id="UP001159363">
    <property type="component" value="Chromosome 6"/>
</dbReference>
<accession>A0ABQ9H4U1</accession>
<evidence type="ECO:0000256" key="1">
    <source>
        <dbReference type="SAM" id="Phobius"/>
    </source>
</evidence>
<reference evidence="2 3" key="1">
    <citation type="submission" date="2023-02" db="EMBL/GenBank/DDBJ databases">
        <title>LHISI_Scaffold_Assembly.</title>
        <authorList>
            <person name="Stuart O.P."/>
            <person name="Cleave R."/>
            <person name="Magrath M.J.L."/>
            <person name="Mikheyev A.S."/>
        </authorList>
    </citation>
    <scope>NUCLEOTIDE SEQUENCE [LARGE SCALE GENOMIC DNA]</scope>
    <source>
        <strain evidence="2">Daus_M_001</strain>
        <tissue evidence="2">Leg muscle</tissue>
    </source>
</reference>
<keyword evidence="3" id="KW-1185">Reference proteome</keyword>
<gene>
    <name evidence="2" type="ORF">PR048_019913</name>
</gene>
<dbReference type="EMBL" id="JARBHB010000007">
    <property type="protein sequence ID" value="KAJ8879305.1"/>
    <property type="molecule type" value="Genomic_DNA"/>
</dbReference>
<evidence type="ECO:0000313" key="3">
    <source>
        <dbReference type="Proteomes" id="UP001159363"/>
    </source>
</evidence>
<evidence type="ECO:0000313" key="2">
    <source>
        <dbReference type="EMBL" id="KAJ8879305.1"/>
    </source>
</evidence>
<keyword evidence="1" id="KW-0472">Membrane</keyword>
<feature type="transmembrane region" description="Helical" evidence="1">
    <location>
        <begin position="24"/>
        <end position="44"/>
    </location>
</feature>
<protein>
    <submittedName>
        <fullName evidence="2">Uncharacterized protein</fullName>
    </submittedName>
</protein>